<dbReference type="EMBL" id="CBMD010001018">
    <property type="protein sequence ID" value="CEG02518.1"/>
    <property type="molecule type" value="Genomic_DNA"/>
</dbReference>
<reference evidence="2" key="1">
    <citation type="submission" date="2013-05" db="EMBL/GenBank/DDBJ databases">
        <title>Draft genome sequences of six wheat associated Fusarium spp. isolates.</title>
        <authorList>
            <person name="Moolhuijzen P.M."/>
            <person name="Manners J.M."/>
            <person name="Wilcox S."/>
            <person name="Bellgard M.I."/>
            <person name="Gardiner D.M."/>
        </authorList>
    </citation>
    <scope>NUCLEOTIDE SEQUENCE</scope>
    <source>
        <strain evidence="2">CS3427</strain>
        <strain evidence="2">CS3427</strain>
    </source>
</reference>
<comment type="caution">
    <text evidence="2">The sequence shown here is derived from an EMBL/GenBank/DDBJ whole genome shotgun (WGS) entry which is preliminary data.</text>
</comment>
<protein>
    <submittedName>
        <fullName evidence="2">WGS project CBMD000000000 data, contig CS3427_c001019</fullName>
    </submittedName>
</protein>
<sequence>MSTYAGPRNLARNPITQRQKSLKSHNTKRLFNIHTTSWFRGLTVMTADSDSASEGSTPSETFLLLLKLKELDFAADTIFYEPGSGGFLRCHIQDLIKQVYI</sequence>
<organism evidence="2">
    <name type="scientific">Fusarium pseudograminearum CS3427</name>
    <dbReference type="NCBI Taxonomy" id="1318457"/>
    <lineage>
        <taxon>Eukaryota</taxon>
        <taxon>Fungi</taxon>
        <taxon>Dikarya</taxon>
        <taxon>Ascomycota</taxon>
        <taxon>Pezizomycotina</taxon>
        <taxon>Sordariomycetes</taxon>
        <taxon>Hypocreomycetidae</taxon>
        <taxon>Hypocreales</taxon>
        <taxon>Nectriaceae</taxon>
        <taxon>Fusarium</taxon>
    </lineage>
</organism>
<evidence type="ECO:0000313" key="2">
    <source>
        <dbReference type="EMBL" id="CEG02518.1"/>
    </source>
</evidence>
<name>A0A096PCW6_FUSPS</name>
<proteinExistence type="predicted"/>
<gene>
    <name evidence="2" type="ORF">BN847_0099850</name>
</gene>
<dbReference type="AlphaFoldDB" id="A0A096PCW6"/>
<accession>A0A096PCW6</accession>
<feature type="region of interest" description="Disordered" evidence="1">
    <location>
        <begin position="1"/>
        <end position="24"/>
    </location>
</feature>
<evidence type="ECO:0000256" key="1">
    <source>
        <dbReference type="SAM" id="MobiDB-lite"/>
    </source>
</evidence>